<evidence type="ECO:0000256" key="4">
    <source>
        <dbReference type="ARBA" id="ARBA00022840"/>
    </source>
</evidence>
<proteinExistence type="inferred from homology"/>
<evidence type="ECO:0000256" key="3">
    <source>
        <dbReference type="ARBA" id="ARBA00022741"/>
    </source>
</evidence>
<dbReference type="InterPro" id="IPR003593">
    <property type="entry name" value="AAA+_ATPase"/>
</dbReference>
<reference evidence="7" key="1">
    <citation type="submission" date="2022-10" db="EMBL/GenBank/DDBJ databases">
        <title>Genome sequence of Actinomyces israelii ATCC 10048.</title>
        <authorList>
            <person name="Watt R.M."/>
            <person name="Tong W.M."/>
        </authorList>
    </citation>
    <scope>NUCLEOTIDE SEQUENCE</scope>
    <source>
        <strain evidence="7">ATCC 10048</strain>
    </source>
</reference>
<dbReference type="Proteomes" id="UP001072034">
    <property type="component" value="Unassembled WGS sequence"/>
</dbReference>
<dbReference type="Gene3D" id="3.40.50.300">
    <property type="entry name" value="P-loop containing nucleotide triphosphate hydrolases"/>
    <property type="match status" value="1"/>
</dbReference>
<dbReference type="InterPro" id="IPR003439">
    <property type="entry name" value="ABC_transporter-like_ATP-bd"/>
</dbReference>
<dbReference type="PANTHER" id="PTHR43335">
    <property type="entry name" value="ABC TRANSPORTER, ATP-BINDING PROTEIN"/>
    <property type="match status" value="1"/>
</dbReference>
<keyword evidence="8" id="KW-1185">Reference proteome</keyword>
<comment type="similarity">
    <text evidence="1">Belongs to the ABC transporter superfamily.</text>
</comment>
<evidence type="ECO:0000259" key="6">
    <source>
        <dbReference type="PROSITE" id="PS50893"/>
    </source>
</evidence>
<comment type="caution">
    <text evidence="7">The sequence shown here is derived from an EMBL/GenBank/DDBJ whole genome shotgun (WGS) entry which is preliminary data.</text>
</comment>
<dbReference type="PROSITE" id="PS00211">
    <property type="entry name" value="ABC_TRANSPORTER_1"/>
    <property type="match status" value="1"/>
</dbReference>
<keyword evidence="4 7" id="KW-0067">ATP-binding</keyword>
<protein>
    <submittedName>
        <fullName evidence="7">ATP-binding cassette domain-containing protein</fullName>
    </submittedName>
</protein>
<organism evidence="7 8">
    <name type="scientific">Actinomyces israelii</name>
    <dbReference type="NCBI Taxonomy" id="1659"/>
    <lineage>
        <taxon>Bacteria</taxon>
        <taxon>Bacillati</taxon>
        <taxon>Actinomycetota</taxon>
        <taxon>Actinomycetes</taxon>
        <taxon>Actinomycetales</taxon>
        <taxon>Actinomycetaceae</taxon>
        <taxon>Actinomyces</taxon>
    </lineage>
</organism>
<dbReference type="SMART" id="SM00382">
    <property type="entry name" value="AAA"/>
    <property type="match status" value="1"/>
</dbReference>
<dbReference type="SUPFAM" id="SSF52540">
    <property type="entry name" value="P-loop containing nucleoside triphosphate hydrolases"/>
    <property type="match status" value="1"/>
</dbReference>
<accession>A0ABT4I9T0</accession>
<evidence type="ECO:0000313" key="7">
    <source>
        <dbReference type="EMBL" id="MCZ0857955.1"/>
    </source>
</evidence>
<dbReference type="Pfam" id="PF00005">
    <property type="entry name" value="ABC_tran"/>
    <property type="match status" value="1"/>
</dbReference>
<keyword evidence="3" id="KW-0547">Nucleotide-binding</keyword>
<feature type="compositionally biased region" description="Low complexity" evidence="5">
    <location>
        <begin position="305"/>
        <end position="330"/>
    </location>
</feature>
<feature type="domain" description="ABC transporter" evidence="6">
    <location>
        <begin position="2"/>
        <end position="229"/>
    </location>
</feature>
<gene>
    <name evidence="7" type="ORF">OHJ16_07840</name>
</gene>
<dbReference type="GO" id="GO:0005524">
    <property type="term" value="F:ATP binding"/>
    <property type="evidence" value="ECO:0007669"/>
    <property type="project" value="UniProtKB-KW"/>
</dbReference>
<evidence type="ECO:0000256" key="5">
    <source>
        <dbReference type="SAM" id="MobiDB-lite"/>
    </source>
</evidence>
<keyword evidence="2" id="KW-0813">Transport</keyword>
<name>A0ABT4I9T0_9ACTO</name>
<evidence type="ECO:0000256" key="2">
    <source>
        <dbReference type="ARBA" id="ARBA00022448"/>
    </source>
</evidence>
<evidence type="ECO:0000313" key="8">
    <source>
        <dbReference type="Proteomes" id="UP001072034"/>
    </source>
</evidence>
<feature type="region of interest" description="Disordered" evidence="5">
    <location>
        <begin position="305"/>
        <end position="339"/>
    </location>
</feature>
<dbReference type="PANTHER" id="PTHR43335:SF4">
    <property type="entry name" value="ABC TRANSPORTER, ATP-BINDING PROTEIN"/>
    <property type="match status" value="1"/>
</dbReference>
<sequence>MLEISRLSKRFGSLQALDSLSFAVGDRELVGFVGVNGAGKSTAMRIIMGVLAPDAGAVRWDGVPLDADMRRRIGYMPEERGLYPRMRVGEQLTYLARLHGIEADAARRAGREWTERLGIAERRGEEVLRLSLGNQQRVQLAAALVGSPDLLILDEPFSGLDPVAVDVMSEVLRERAAAGVSTLFSSHQLDVVERLCDRVVIIRSGRLVAAGTIEELRATAEPRWRAVVEVDGSPGAAAGAARAMLAGVLGLRATAEPRAAGTRLELVAGGADEQRLLEAAGRLGRLRELGPVRRPLTEIFREALAAPAESPGAETAAGTAEPTGGPAEAARTAVTGREA</sequence>
<dbReference type="RefSeq" id="WP_268917445.1">
    <property type="nucleotide sequence ID" value="NZ_JAPTMY010000014.1"/>
</dbReference>
<evidence type="ECO:0000256" key="1">
    <source>
        <dbReference type="ARBA" id="ARBA00005417"/>
    </source>
</evidence>
<dbReference type="InterPro" id="IPR027417">
    <property type="entry name" value="P-loop_NTPase"/>
</dbReference>
<dbReference type="InterPro" id="IPR017871">
    <property type="entry name" value="ABC_transporter-like_CS"/>
</dbReference>
<dbReference type="EMBL" id="JAPTMY010000014">
    <property type="protein sequence ID" value="MCZ0857955.1"/>
    <property type="molecule type" value="Genomic_DNA"/>
</dbReference>
<dbReference type="PROSITE" id="PS50893">
    <property type="entry name" value="ABC_TRANSPORTER_2"/>
    <property type="match status" value="1"/>
</dbReference>